<gene>
    <name evidence="4" type="ORF">FCM35_KLT06139</name>
</gene>
<dbReference type="PANTHER" id="PTHR11145:SF8">
    <property type="entry name" value="RE57120P"/>
    <property type="match status" value="1"/>
</dbReference>
<feature type="domain" description="At2g24240-like C-terminal beta-propeller" evidence="3">
    <location>
        <begin position="145"/>
        <end position="476"/>
    </location>
</feature>
<dbReference type="Proteomes" id="UP000623129">
    <property type="component" value="Unassembled WGS sequence"/>
</dbReference>
<dbReference type="InterPro" id="IPR011044">
    <property type="entry name" value="Quino_amine_DH_bsu"/>
</dbReference>
<organism evidence="4 5">
    <name type="scientific">Carex littledalei</name>
    <dbReference type="NCBI Taxonomy" id="544730"/>
    <lineage>
        <taxon>Eukaryota</taxon>
        <taxon>Viridiplantae</taxon>
        <taxon>Streptophyta</taxon>
        <taxon>Embryophyta</taxon>
        <taxon>Tracheophyta</taxon>
        <taxon>Spermatophyta</taxon>
        <taxon>Magnoliopsida</taxon>
        <taxon>Liliopsida</taxon>
        <taxon>Poales</taxon>
        <taxon>Cyperaceae</taxon>
        <taxon>Cyperoideae</taxon>
        <taxon>Cariceae</taxon>
        <taxon>Carex</taxon>
        <taxon>Carex subgen. Euthyceras</taxon>
    </lineage>
</organism>
<dbReference type="InterPro" id="IPR045068">
    <property type="entry name" value="BACURD1-3"/>
</dbReference>
<dbReference type="GO" id="GO:0051260">
    <property type="term" value="P:protein homooligomerization"/>
    <property type="evidence" value="ECO:0007669"/>
    <property type="project" value="InterPro"/>
</dbReference>
<dbReference type="Gene3D" id="3.30.710.10">
    <property type="entry name" value="Potassium Channel Kv1.1, Chain A"/>
    <property type="match status" value="1"/>
</dbReference>
<feature type="domain" description="Potassium channel tetramerisation-type BTB" evidence="2">
    <location>
        <begin position="21"/>
        <end position="111"/>
    </location>
</feature>
<dbReference type="InterPro" id="IPR057441">
    <property type="entry name" value="Beta_prop_At2g24240"/>
</dbReference>
<evidence type="ECO:0000259" key="2">
    <source>
        <dbReference type="Pfam" id="PF02214"/>
    </source>
</evidence>
<evidence type="ECO:0000259" key="3">
    <source>
        <dbReference type="Pfam" id="PF25279"/>
    </source>
</evidence>
<keyword evidence="5" id="KW-1185">Reference proteome</keyword>
<dbReference type="InterPro" id="IPR011333">
    <property type="entry name" value="SKP1/BTB/POZ_sf"/>
</dbReference>
<protein>
    <submittedName>
        <fullName evidence="4">BTB/POZ domain-containing protein</fullName>
    </submittedName>
</protein>
<name>A0A833R2Y4_9POAL</name>
<dbReference type="SUPFAM" id="SSF54695">
    <property type="entry name" value="POZ domain"/>
    <property type="match status" value="1"/>
</dbReference>
<evidence type="ECO:0000256" key="1">
    <source>
        <dbReference type="ARBA" id="ARBA00004906"/>
    </source>
</evidence>
<dbReference type="AlphaFoldDB" id="A0A833R2Y4"/>
<evidence type="ECO:0000313" key="5">
    <source>
        <dbReference type="Proteomes" id="UP000623129"/>
    </source>
</evidence>
<evidence type="ECO:0000313" key="4">
    <source>
        <dbReference type="EMBL" id="KAF3329061.1"/>
    </source>
</evidence>
<comment type="pathway">
    <text evidence="1">Protein modification; protein ubiquitination.</text>
</comment>
<dbReference type="EMBL" id="SWLB01000015">
    <property type="protein sequence ID" value="KAF3329061.1"/>
    <property type="molecule type" value="Genomic_DNA"/>
</dbReference>
<dbReference type="PANTHER" id="PTHR11145">
    <property type="entry name" value="BTB/POZ DOMAIN-CONTAINING ADAPTER FOR CUL3-MEDIATED RHOA DEGRADATION PROTEIN FAMILY MEMBER"/>
    <property type="match status" value="1"/>
</dbReference>
<dbReference type="Pfam" id="PF25279">
    <property type="entry name" value="Beta_prop_At2g24240"/>
    <property type="match status" value="1"/>
</dbReference>
<sequence>MSTGMMSMKTETDMERDGRRVRVNVGGHHFETTTRTLPLSDVGDESASTLGEMTTRMRMLMLADSDESAFVDRDPSLFSHLLSLLRTPHSIPPIHQLQQQLIHEASLYGLPVLSRFRSALAPPPLLGYDSSLSATLLPASNPFVTALSPAPDGSVCLAHAGLISSYDSALACSSTLRTHLDRITSLSRLPSPHSQQPLPVAVAGSLHHPGLHLYDLARGTHLGSVLWSDPSDTRLYKSWVTAIAPSSSSSTSSPLFASFEAPHRENCILCVDPETLQVMGEIGRQSGIAAKSAAAGRVVHLPQLGGAVFMSSVSAGAFGYSGYMRLWDPRSGDAVWETSEPGGRSRNSSRFGDSFADVDVDGEQLALYKVCWKSGDVAVADLRKLGDDPWIYLSDSDAVAGAGGGVSSIVHCYKGQVFVGRQSGLEVWSSAAGSWRRNWVDGEEEARRGVVRHMEAGGNRLFLCRQGLDGVQVWQTSCFSHPTSLSLA</sequence>
<dbReference type="InterPro" id="IPR003131">
    <property type="entry name" value="T1-type_BTB"/>
</dbReference>
<comment type="caution">
    <text evidence="4">The sequence shown here is derived from an EMBL/GenBank/DDBJ whole genome shotgun (WGS) entry which is preliminary data.</text>
</comment>
<dbReference type="SUPFAM" id="SSF50969">
    <property type="entry name" value="YVTN repeat-like/Quinoprotein amine dehydrogenase"/>
    <property type="match status" value="1"/>
</dbReference>
<dbReference type="Pfam" id="PF02214">
    <property type="entry name" value="BTB_2"/>
    <property type="match status" value="1"/>
</dbReference>
<accession>A0A833R2Y4</accession>
<dbReference type="OrthoDB" id="2414723at2759"/>
<reference evidence="4" key="1">
    <citation type="submission" date="2020-01" db="EMBL/GenBank/DDBJ databases">
        <title>Genome sequence of Kobresia littledalei, the first chromosome-level genome in the family Cyperaceae.</title>
        <authorList>
            <person name="Qu G."/>
        </authorList>
    </citation>
    <scope>NUCLEOTIDE SEQUENCE</scope>
    <source>
        <strain evidence="4">C.B.Clarke</strain>
        <tissue evidence="4">Leaf</tissue>
    </source>
</reference>
<proteinExistence type="predicted"/>